<gene>
    <name evidence="1" type="ORF">OXU80_14770</name>
</gene>
<evidence type="ECO:0000313" key="2">
    <source>
        <dbReference type="Proteomes" id="UP001163223"/>
    </source>
</evidence>
<sequence>MTLSSILSLGAFLAIVLAVASTGILFKPGTWYNGLAKPSWTPPNLAFPIVWTILYVLIAVSGWRIYEAVGLAPLPFAIFALQLALNAAWSWLFFGLRRADLAFADILALGAAILANIAVFAPIDAVAAWLLVPYLAWVCLAAGLNRSVWRRNPGAFAAG</sequence>
<reference evidence="1" key="1">
    <citation type="submission" date="2022-11" db="EMBL/GenBank/DDBJ databases">
        <title>beta-Carotene-producing bacterium, Jeongeuplla avenae sp. nov., alleviates the salt stress of Arabidopsis seedlings.</title>
        <authorList>
            <person name="Jiang L."/>
            <person name="Lee J."/>
        </authorList>
    </citation>
    <scope>NUCLEOTIDE SEQUENCE</scope>
    <source>
        <strain evidence="1">DY_R2A_6</strain>
    </source>
</reference>
<name>A0ACD4NH97_9HYPH</name>
<accession>A0ACD4NH97</accession>
<proteinExistence type="predicted"/>
<dbReference type="EMBL" id="CP113520">
    <property type="protein sequence ID" value="WAJ26175.1"/>
    <property type="molecule type" value="Genomic_DNA"/>
</dbReference>
<keyword evidence="2" id="KW-1185">Reference proteome</keyword>
<evidence type="ECO:0000313" key="1">
    <source>
        <dbReference type="EMBL" id="WAJ26175.1"/>
    </source>
</evidence>
<organism evidence="1 2">
    <name type="scientific">Antarcticirhabdus aurantiaca</name>
    <dbReference type="NCBI Taxonomy" id="2606717"/>
    <lineage>
        <taxon>Bacteria</taxon>
        <taxon>Pseudomonadati</taxon>
        <taxon>Pseudomonadota</taxon>
        <taxon>Alphaproteobacteria</taxon>
        <taxon>Hyphomicrobiales</taxon>
        <taxon>Aurantimonadaceae</taxon>
        <taxon>Antarcticirhabdus</taxon>
    </lineage>
</organism>
<dbReference type="Proteomes" id="UP001163223">
    <property type="component" value="Chromosome"/>
</dbReference>
<protein>
    <submittedName>
        <fullName evidence="1">Tryptophan-rich sensory protein</fullName>
    </submittedName>
</protein>